<dbReference type="SUPFAM" id="SSF48452">
    <property type="entry name" value="TPR-like"/>
    <property type="match status" value="1"/>
</dbReference>
<keyword evidence="3" id="KW-1185">Reference proteome</keyword>
<feature type="repeat" description="TPR" evidence="1">
    <location>
        <begin position="220"/>
        <end position="253"/>
    </location>
</feature>
<protein>
    <submittedName>
        <fullName evidence="2">Aspartate phosphatase</fullName>
    </submittedName>
</protein>
<gene>
    <name evidence="2" type="ORF">AM592_14125</name>
</gene>
<evidence type="ECO:0000313" key="3">
    <source>
        <dbReference type="Proteomes" id="UP000067625"/>
    </source>
</evidence>
<dbReference type="RefSeq" id="WP_053604390.1">
    <property type="nucleotide sequence ID" value="NZ_CP012600.1"/>
</dbReference>
<organism evidence="2 3">
    <name type="scientific">Bacillus gobiensis</name>
    <dbReference type="NCBI Taxonomy" id="1441095"/>
    <lineage>
        <taxon>Bacteria</taxon>
        <taxon>Bacillati</taxon>
        <taxon>Bacillota</taxon>
        <taxon>Bacilli</taxon>
        <taxon>Bacillales</taxon>
        <taxon>Bacillaceae</taxon>
        <taxon>Bacillus</taxon>
    </lineage>
</organism>
<reference evidence="3" key="1">
    <citation type="submission" date="2015-08" db="EMBL/GenBank/DDBJ databases">
        <title>Genome sequencing project for genomic taxonomy and phylogenomics of Bacillus-like bacteria.</title>
        <authorList>
            <person name="Liu B."/>
            <person name="Wang J."/>
            <person name="Zhu Y."/>
            <person name="Liu G."/>
            <person name="Chen Q."/>
            <person name="Chen Z."/>
            <person name="Lan J."/>
            <person name="Che J."/>
            <person name="Ge C."/>
            <person name="Shi H."/>
            <person name="Pan Z."/>
            <person name="Liu X."/>
        </authorList>
    </citation>
    <scope>NUCLEOTIDE SEQUENCE [LARGE SCALE GENOMIC DNA]</scope>
    <source>
        <strain evidence="3">FJAT-4402</strain>
    </source>
</reference>
<dbReference type="Proteomes" id="UP000067625">
    <property type="component" value="Chromosome"/>
</dbReference>
<dbReference type="InterPro" id="IPR011990">
    <property type="entry name" value="TPR-like_helical_dom_sf"/>
</dbReference>
<dbReference type="AlphaFoldDB" id="A0A0M4FS88"/>
<dbReference type="Pfam" id="PF18801">
    <property type="entry name" value="RapH_N"/>
    <property type="match status" value="1"/>
</dbReference>
<sequence>MGQVISSSKVGIKIYEWYRMIRQFSVPDAEILKTEVEQEISELENEQEVLMYYQLMAFRHQLMLDYIEPTNKYGDRPTTFELLEKIETSQKKLSGILQFYSFFFRGMYEYEKKEYVEAIGYYLKAEKQLPFVTDEIEKAEFHYKVGESFYMMKQTHVSMHHILQALKIFDKIELYKIRKIQCLFMIAGNYDDLKYFEKSRPHLKNALKLSQELENDKLICSTLYNTANNYSRERDYVKAIEFFNKAAKLSRSHKPDIHSRILFGLSWAFLKTSEIEKGKTIIQEGLEDLEQNPDYLLELLYEFLNSLYIETAKPEKIYEIFSTLEEKKLFAYIEECAYSSAILFESQNDYESSTRFLLKMVEAQRQIQRGECIYDY</sequence>
<keyword evidence="1" id="KW-0802">TPR repeat</keyword>
<dbReference type="InterPro" id="IPR019734">
    <property type="entry name" value="TPR_rpt"/>
</dbReference>
<dbReference type="OrthoDB" id="2830177at2"/>
<dbReference type="EMBL" id="CP012600">
    <property type="protein sequence ID" value="ALC82585.1"/>
    <property type="molecule type" value="Genomic_DNA"/>
</dbReference>
<dbReference type="PROSITE" id="PS50005">
    <property type="entry name" value="TPR"/>
    <property type="match status" value="1"/>
</dbReference>
<reference evidence="2 3" key="2">
    <citation type="journal article" date="2016" name="Int. J. Syst. Evol. Microbiol.">
        <title>Bacillus gobiensis sp. nov., isolated from a soil sample.</title>
        <authorList>
            <person name="Liu B."/>
            <person name="Liu G.H."/>
            <person name="Cetin S."/>
            <person name="Schumann P."/>
            <person name="Pan Z.Z."/>
            <person name="Chen Q.Q."/>
        </authorList>
    </citation>
    <scope>NUCLEOTIDE SEQUENCE [LARGE SCALE GENOMIC DNA]</scope>
    <source>
        <strain evidence="2 3">FJAT-4402</strain>
    </source>
</reference>
<dbReference type="STRING" id="1441095.AM592_14125"/>
<evidence type="ECO:0000256" key="1">
    <source>
        <dbReference type="PROSITE-ProRule" id="PRU00339"/>
    </source>
</evidence>
<dbReference type="SMART" id="SM00028">
    <property type="entry name" value="TPR"/>
    <property type="match status" value="4"/>
</dbReference>
<dbReference type="Gene3D" id="1.25.40.10">
    <property type="entry name" value="Tetratricopeptide repeat domain"/>
    <property type="match status" value="1"/>
</dbReference>
<name>A0A0M4FS88_9BACI</name>
<dbReference type="PATRIC" id="fig|1441095.3.peg.3111"/>
<accession>A0A0M4FS88</accession>
<evidence type="ECO:0000313" key="2">
    <source>
        <dbReference type="EMBL" id="ALC82585.1"/>
    </source>
</evidence>
<proteinExistence type="predicted"/>